<dbReference type="AlphaFoldDB" id="A0A511ZKD0"/>
<proteinExistence type="predicted"/>
<dbReference type="EMBL" id="BJYM01000010">
    <property type="protein sequence ID" value="GEN87907.1"/>
    <property type="molecule type" value="Genomic_DNA"/>
</dbReference>
<protein>
    <submittedName>
        <fullName evidence="1">Uncharacterized protein</fullName>
    </submittedName>
</protein>
<accession>A0A511ZKD0</accession>
<sequence>MDITIPEDAFVIEGYVVSKRWNEMWIGSISKLLAGTVWLDYF</sequence>
<name>A0A511ZKD0_9BACI</name>
<comment type="caution">
    <text evidence="1">The sequence shown here is derived from an EMBL/GenBank/DDBJ whole genome shotgun (WGS) entry which is preliminary data.</text>
</comment>
<gene>
    <name evidence="1" type="ORF">OSO01_26460</name>
</gene>
<evidence type="ECO:0000313" key="1">
    <source>
        <dbReference type="EMBL" id="GEN87907.1"/>
    </source>
</evidence>
<organism evidence="1 2">
    <name type="scientific">Oceanobacillus sojae</name>
    <dbReference type="NCBI Taxonomy" id="582851"/>
    <lineage>
        <taxon>Bacteria</taxon>
        <taxon>Bacillati</taxon>
        <taxon>Bacillota</taxon>
        <taxon>Bacilli</taxon>
        <taxon>Bacillales</taxon>
        <taxon>Bacillaceae</taxon>
        <taxon>Oceanobacillus</taxon>
    </lineage>
</organism>
<dbReference type="Proteomes" id="UP000321558">
    <property type="component" value="Unassembled WGS sequence"/>
</dbReference>
<evidence type="ECO:0000313" key="2">
    <source>
        <dbReference type="Proteomes" id="UP000321558"/>
    </source>
</evidence>
<dbReference type="RefSeq" id="WP_281289848.1">
    <property type="nucleotide sequence ID" value="NZ_BJYM01000010.1"/>
</dbReference>
<keyword evidence="2" id="KW-1185">Reference proteome</keyword>
<reference evidence="1 2" key="1">
    <citation type="submission" date="2019-07" db="EMBL/GenBank/DDBJ databases">
        <title>Whole genome shotgun sequence of Oceanobacillus sojae NBRC 105379.</title>
        <authorList>
            <person name="Hosoyama A."/>
            <person name="Uohara A."/>
            <person name="Ohji S."/>
            <person name="Ichikawa N."/>
        </authorList>
    </citation>
    <scope>NUCLEOTIDE SEQUENCE [LARGE SCALE GENOMIC DNA]</scope>
    <source>
        <strain evidence="1 2">NBRC 105379</strain>
    </source>
</reference>